<keyword evidence="3" id="KW-1185">Reference proteome</keyword>
<sequence>MTSLWAVLPVVVFASLLASVAFVIACQNTPAFAPVLVWAVVVWLINIPILHIYLARRDNITELDATTAQWISRMVVIFAVICGAMWGLGFHVLPVGESATIRQVATVGIGGILFVGMVALLNYPQALLGFVSMVLAGAMMARPHLSVVDDFWLRGLLLLGLVCSAFMICLWHVRHFVAHRASLNQIQEKGEIIGLLLREFESSASNWVWGFDKNGDIDRLSVGFTTATGLSEAEPDGRGFPALPALHYPRQRPLHGAGGTGLQGTDNVSGCRTSGAVGRAGVLVEHDRQADF</sequence>
<accession>A0ABY7YS45</accession>
<feature type="transmembrane region" description="Helical" evidence="1">
    <location>
        <begin position="151"/>
        <end position="173"/>
    </location>
</feature>
<dbReference type="RefSeq" id="WP_282220538.1">
    <property type="nucleotide sequence ID" value="NZ_CP118246.1"/>
</dbReference>
<organism evidence="2 3">
    <name type="scientific">Devosia algicola</name>
    <dbReference type="NCBI Taxonomy" id="3026418"/>
    <lineage>
        <taxon>Bacteria</taxon>
        <taxon>Pseudomonadati</taxon>
        <taxon>Pseudomonadota</taxon>
        <taxon>Alphaproteobacteria</taxon>
        <taxon>Hyphomicrobiales</taxon>
        <taxon>Devosiaceae</taxon>
        <taxon>Devosia</taxon>
    </lineage>
</organism>
<keyword evidence="1" id="KW-0472">Membrane</keyword>
<keyword evidence="1" id="KW-1133">Transmembrane helix</keyword>
<evidence type="ECO:0000313" key="3">
    <source>
        <dbReference type="Proteomes" id="UP001220530"/>
    </source>
</evidence>
<proteinExistence type="predicted"/>
<dbReference type="Proteomes" id="UP001220530">
    <property type="component" value="Chromosome"/>
</dbReference>
<name>A0ABY7YS45_9HYPH</name>
<dbReference type="EMBL" id="CP118246">
    <property type="protein sequence ID" value="WDR04154.1"/>
    <property type="molecule type" value="Genomic_DNA"/>
</dbReference>
<evidence type="ECO:0000256" key="1">
    <source>
        <dbReference type="SAM" id="Phobius"/>
    </source>
</evidence>
<feature type="transmembrane region" description="Helical" evidence="1">
    <location>
        <begin position="75"/>
        <end position="93"/>
    </location>
</feature>
<feature type="transmembrane region" description="Helical" evidence="1">
    <location>
        <begin position="99"/>
        <end position="120"/>
    </location>
</feature>
<protein>
    <submittedName>
        <fullName evidence="2">Uncharacterized protein</fullName>
    </submittedName>
</protein>
<evidence type="ECO:0000313" key="2">
    <source>
        <dbReference type="EMBL" id="WDR04154.1"/>
    </source>
</evidence>
<gene>
    <name evidence="2" type="ORF">PSQ19_09250</name>
</gene>
<feature type="transmembrane region" description="Helical" evidence="1">
    <location>
        <begin position="35"/>
        <end position="54"/>
    </location>
</feature>
<keyword evidence="1" id="KW-0812">Transmembrane</keyword>
<reference evidence="2 3" key="1">
    <citation type="submission" date="2023-02" db="EMBL/GenBank/DDBJ databases">
        <title>Devosia algicola sp. nov., isolated from the phycosphere of marine algae.</title>
        <authorList>
            <person name="Kim J.M."/>
            <person name="Lee J.K."/>
            <person name="Choi B.J."/>
            <person name="Bayburt H."/>
            <person name="Jeon C.O."/>
        </authorList>
    </citation>
    <scope>NUCLEOTIDE SEQUENCE [LARGE SCALE GENOMIC DNA]</scope>
    <source>
        <strain evidence="2 3">G20-9</strain>
    </source>
</reference>